<dbReference type="NCBIfam" id="NF009828">
    <property type="entry name" value="PRK13303.1-3"/>
    <property type="match status" value="1"/>
</dbReference>
<accession>A0A366XAJ0</accession>
<dbReference type="SUPFAM" id="SSF51735">
    <property type="entry name" value="NAD(P)-binding Rossmann-fold domains"/>
    <property type="match status" value="1"/>
</dbReference>
<evidence type="ECO:0000313" key="9">
    <source>
        <dbReference type="EMBL" id="RBW60524.1"/>
    </source>
</evidence>
<proteinExistence type="inferred from homology"/>
<evidence type="ECO:0000256" key="5">
    <source>
        <dbReference type="ARBA" id="ARBA00023027"/>
    </source>
</evidence>
<feature type="domain" description="Aspartate/homoserine dehydrogenase NAD-binding" evidence="8">
    <location>
        <begin position="41"/>
        <end position="111"/>
    </location>
</feature>
<evidence type="ECO:0000256" key="4">
    <source>
        <dbReference type="ARBA" id="ARBA00023002"/>
    </source>
</evidence>
<evidence type="ECO:0000256" key="3">
    <source>
        <dbReference type="ARBA" id="ARBA00022857"/>
    </source>
</evidence>
<dbReference type="Pfam" id="PF03447">
    <property type="entry name" value="NAD_binding_3"/>
    <property type="match status" value="1"/>
</dbReference>
<dbReference type="GO" id="GO:0050661">
    <property type="term" value="F:NADP binding"/>
    <property type="evidence" value="ECO:0007669"/>
    <property type="project" value="UniProtKB-UniRule"/>
</dbReference>
<comment type="catalytic activity">
    <reaction evidence="6">
        <text>L-aspartate + NAD(+) + H2O = oxaloacetate + NH4(+) + NADH + H(+)</text>
        <dbReference type="Rhea" id="RHEA:11788"/>
        <dbReference type="ChEBI" id="CHEBI:15377"/>
        <dbReference type="ChEBI" id="CHEBI:15378"/>
        <dbReference type="ChEBI" id="CHEBI:16452"/>
        <dbReference type="ChEBI" id="CHEBI:28938"/>
        <dbReference type="ChEBI" id="CHEBI:29991"/>
        <dbReference type="ChEBI" id="CHEBI:57540"/>
        <dbReference type="ChEBI" id="CHEBI:57945"/>
        <dbReference type="EC" id="1.4.1.21"/>
    </reaction>
</comment>
<dbReference type="GO" id="GO:0033735">
    <property type="term" value="F:aspartate dehydrogenase [NAD(P)+] activity"/>
    <property type="evidence" value="ECO:0007669"/>
    <property type="project" value="UniProtKB-EC"/>
</dbReference>
<dbReference type="UniPathway" id="UPA00253">
    <property type="reaction ID" value="UER00456"/>
</dbReference>
<dbReference type="Gene3D" id="3.30.360.10">
    <property type="entry name" value="Dihydrodipicolinate Reductase, domain 2"/>
    <property type="match status" value="1"/>
</dbReference>
<dbReference type="OrthoDB" id="8456681at2"/>
<sequence>MKIGLIGNGSISRYAQHHLMSSGHQIDTILVRPDRVSHAPSDGPTLISDPAQFPDDLDLIADCAGHQALAHYGPDILRAGYTLVTVSIGALADQELHQTLQQAATKGNGTLVLATGAIGALDTLRSAQVGTLKSVRYVGRKPPQGWRGSAAESKLDLSDLKDGAKTHFQGSARQAALEYPKNANVAAAVALAGVGFDATEVELIADATVDRNIHEIHAQGDFGSFNFRIEGQALPDNPRSSALAAMSVVSTIQQHALAIRF</sequence>
<evidence type="ECO:0000256" key="2">
    <source>
        <dbReference type="ARBA" id="ARBA00022642"/>
    </source>
</evidence>
<dbReference type="SUPFAM" id="SSF55347">
    <property type="entry name" value="Glyceraldehyde-3-phosphate dehydrogenase-like, C-terminal domain"/>
    <property type="match status" value="1"/>
</dbReference>
<dbReference type="PANTHER" id="PTHR31873:SF6">
    <property type="entry name" value="ASPARTATE DEHYDROGENASE DOMAIN-CONTAINING PROTEIN"/>
    <property type="match status" value="1"/>
</dbReference>
<comment type="pathway">
    <text evidence="6">Cofactor biosynthesis; NAD(+) biosynthesis; iminoaspartate from L-aspartate (dehydrogenase route): step 1/1.</text>
</comment>
<protein>
    <recommendedName>
        <fullName evidence="6">L-aspartate dehydrogenase</fullName>
        <ecNumber evidence="6">1.4.1.21</ecNumber>
    </recommendedName>
</protein>
<dbReference type="GO" id="GO:0009435">
    <property type="term" value="P:NAD+ biosynthetic process"/>
    <property type="evidence" value="ECO:0007669"/>
    <property type="project" value="UniProtKB-UniRule"/>
</dbReference>
<dbReference type="PANTHER" id="PTHR31873">
    <property type="entry name" value="L-ASPARTATE DEHYDROGENASE-RELATED"/>
    <property type="match status" value="1"/>
</dbReference>
<dbReference type="RefSeq" id="WP_113822074.1">
    <property type="nucleotide sequence ID" value="NZ_QOCE01000011.1"/>
</dbReference>
<evidence type="ECO:0000259" key="7">
    <source>
        <dbReference type="Pfam" id="PF01958"/>
    </source>
</evidence>
<keyword evidence="3 6" id="KW-0521">NADP</keyword>
<name>A0A366XAJ0_9RHOB</name>
<dbReference type="InterPro" id="IPR020626">
    <property type="entry name" value="Asp_DH_prok"/>
</dbReference>
<evidence type="ECO:0000259" key="8">
    <source>
        <dbReference type="Pfam" id="PF03447"/>
    </source>
</evidence>
<comment type="similarity">
    <text evidence="1 6">Belongs to the L-aspartate dehydrogenase family.</text>
</comment>
<dbReference type="InterPro" id="IPR036291">
    <property type="entry name" value="NAD(P)-bd_dom_sf"/>
</dbReference>
<dbReference type="GO" id="GO:0016639">
    <property type="term" value="F:oxidoreductase activity, acting on the CH-NH2 group of donors, NAD or NADP as acceptor"/>
    <property type="evidence" value="ECO:0007669"/>
    <property type="project" value="UniProtKB-UniRule"/>
</dbReference>
<comment type="catalytic activity">
    <reaction evidence="6">
        <text>L-aspartate + NADP(+) + H2O = oxaloacetate + NH4(+) + NADPH + H(+)</text>
        <dbReference type="Rhea" id="RHEA:11784"/>
        <dbReference type="ChEBI" id="CHEBI:15377"/>
        <dbReference type="ChEBI" id="CHEBI:15378"/>
        <dbReference type="ChEBI" id="CHEBI:16452"/>
        <dbReference type="ChEBI" id="CHEBI:28938"/>
        <dbReference type="ChEBI" id="CHEBI:29991"/>
        <dbReference type="ChEBI" id="CHEBI:57783"/>
        <dbReference type="ChEBI" id="CHEBI:58349"/>
        <dbReference type="EC" id="1.4.1.21"/>
    </reaction>
</comment>
<comment type="miscellaneous">
    <text evidence="6">The iminoaspartate product is unstable in aqueous solution and can decompose to oxaloacetate and ammonia.</text>
</comment>
<feature type="binding site" evidence="6">
    <location>
        <position position="184"/>
    </location>
    <ligand>
        <name>NAD(+)</name>
        <dbReference type="ChEBI" id="CHEBI:57540"/>
    </ligand>
</feature>
<dbReference type="Gene3D" id="3.40.50.720">
    <property type="entry name" value="NAD(P)-binding Rossmann-like Domain"/>
    <property type="match status" value="1"/>
</dbReference>
<dbReference type="Proteomes" id="UP000252706">
    <property type="component" value="Unassembled WGS sequence"/>
</dbReference>
<feature type="active site" evidence="6">
    <location>
        <position position="214"/>
    </location>
</feature>
<keyword evidence="5 6" id="KW-0520">NAD</keyword>
<feature type="binding site" evidence="6">
    <location>
        <position position="117"/>
    </location>
    <ligand>
        <name>NAD(+)</name>
        <dbReference type="ChEBI" id="CHEBI:57540"/>
    </ligand>
</feature>
<organism evidence="9 10">
    <name type="scientific">Phaeobacter gallaeciensis</name>
    <dbReference type="NCBI Taxonomy" id="60890"/>
    <lineage>
        <taxon>Bacteria</taxon>
        <taxon>Pseudomonadati</taxon>
        <taxon>Pseudomonadota</taxon>
        <taxon>Alphaproteobacteria</taxon>
        <taxon>Rhodobacterales</taxon>
        <taxon>Roseobacteraceae</taxon>
        <taxon>Phaeobacter</taxon>
    </lineage>
</organism>
<dbReference type="InterPro" id="IPR011182">
    <property type="entry name" value="L-Asp_DH"/>
</dbReference>
<dbReference type="PIRSF" id="PIRSF005227">
    <property type="entry name" value="Asp_dh_NAD_syn"/>
    <property type="match status" value="1"/>
</dbReference>
<comment type="caution">
    <text evidence="9">The sequence shown here is derived from an EMBL/GenBank/DDBJ whole genome shotgun (WGS) entry which is preliminary data.</text>
</comment>
<dbReference type="HAMAP" id="MF_01265">
    <property type="entry name" value="NadX"/>
    <property type="match status" value="1"/>
</dbReference>
<dbReference type="EC" id="1.4.1.21" evidence="6"/>
<dbReference type="GO" id="GO:0051287">
    <property type="term" value="F:NAD binding"/>
    <property type="evidence" value="ECO:0007669"/>
    <property type="project" value="UniProtKB-UniRule"/>
</dbReference>
<dbReference type="Pfam" id="PF01958">
    <property type="entry name" value="Asp_DH_C"/>
    <property type="match status" value="1"/>
</dbReference>
<dbReference type="EMBL" id="QOCE01000011">
    <property type="protein sequence ID" value="RBW60524.1"/>
    <property type="molecule type" value="Genomic_DNA"/>
</dbReference>
<gene>
    <name evidence="6" type="primary">nadX</name>
    <name evidence="9" type="ORF">DS909_03615</name>
</gene>
<feature type="domain" description="Aspartate dehydrogenase" evidence="7">
    <location>
        <begin position="163"/>
        <end position="249"/>
    </location>
</feature>
<dbReference type="InterPro" id="IPR005106">
    <property type="entry name" value="Asp/hSer_DH_NAD-bd"/>
</dbReference>
<evidence type="ECO:0000256" key="1">
    <source>
        <dbReference type="ARBA" id="ARBA00008331"/>
    </source>
</evidence>
<dbReference type="InterPro" id="IPR002811">
    <property type="entry name" value="Asp_DH"/>
</dbReference>
<comment type="function">
    <text evidence="6">Specifically catalyzes the NAD or NADP-dependent dehydrogenation of L-aspartate to iminoaspartate.</text>
</comment>
<reference evidence="9 10" key="1">
    <citation type="submission" date="2018-07" db="EMBL/GenBank/DDBJ databases">
        <title>Modular assembly of carbohydrate-degrading microbial communities in the ocean.</title>
        <authorList>
            <person name="Enke T.N."/>
            <person name="Datta M.S."/>
            <person name="Schwartzman J.A."/>
            <person name="Cermak N."/>
            <person name="Schmitz D.A."/>
            <person name="Barrere J."/>
            <person name="Cordero O.X."/>
        </authorList>
    </citation>
    <scope>NUCLEOTIDE SEQUENCE [LARGE SCALE GENOMIC DNA]</scope>
    <source>
        <strain evidence="9 10">C3M10</strain>
    </source>
</reference>
<evidence type="ECO:0000313" key="10">
    <source>
        <dbReference type="Proteomes" id="UP000252706"/>
    </source>
</evidence>
<evidence type="ECO:0000256" key="6">
    <source>
        <dbReference type="HAMAP-Rule" id="MF_01265"/>
    </source>
</evidence>
<keyword evidence="4 6" id="KW-0560">Oxidoreductase</keyword>
<dbReference type="AlphaFoldDB" id="A0A366XAJ0"/>
<keyword evidence="2 6" id="KW-0662">Pyridine nucleotide biosynthesis</keyword>